<evidence type="ECO:0000313" key="2">
    <source>
        <dbReference type="Proteomes" id="UP000661691"/>
    </source>
</evidence>
<organism evidence="1 2">
    <name type="scientific">Polycladospora coralii</name>
    <dbReference type="NCBI Taxonomy" id="2771432"/>
    <lineage>
        <taxon>Bacteria</taxon>
        <taxon>Bacillati</taxon>
        <taxon>Bacillota</taxon>
        <taxon>Bacilli</taxon>
        <taxon>Bacillales</taxon>
        <taxon>Thermoactinomycetaceae</taxon>
        <taxon>Polycladospora</taxon>
    </lineage>
</organism>
<sequence>MATLQDQTVHTGASILLMIAKDGEYHVVGRATGIEAKRSFGTKSVDEIGSIMPAEHVYTKYEGTLTINRFFVEKKTLVDLGFAALGEEVLKMNLLDVVVVSKKYNSIIRAYRGCSIQDYSEKFNVDAIAGEDATFVYLKASDATN</sequence>
<evidence type="ECO:0000313" key="1">
    <source>
        <dbReference type="EMBL" id="MBD1372594.1"/>
    </source>
</evidence>
<keyword evidence="2" id="KW-1185">Reference proteome</keyword>
<evidence type="ECO:0008006" key="3">
    <source>
        <dbReference type="Google" id="ProtNLM"/>
    </source>
</evidence>
<dbReference type="AlphaFoldDB" id="A0A926NFH9"/>
<gene>
    <name evidence="1" type="ORF">IC620_09530</name>
</gene>
<proteinExistence type="predicted"/>
<name>A0A926NFH9_9BACL</name>
<reference evidence="1" key="1">
    <citation type="submission" date="2020-09" db="EMBL/GenBank/DDBJ databases">
        <title>A novel bacterium of genus Hazenella, isolated from South China Sea.</title>
        <authorList>
            <person name="Huang H."/>
            <person name="Mo K."/>
            <person name="Hu Y."/>
        </authorList>
    </citation>
    <scope>NUCLEOTIDE SEQUENCE</scope>
    <source>
        <strain evidence="1">IB182357</strain>
    </source>
</reference>
<dbReference type="Pfam" id="PF26461">
    <property type="entry name" value="Phi812_tail_tube"/>
    <property type="match status" value="1"/>
</dbReference>
<dbReference type="EMBL" id="JACXAH010000012">
    <property type="protein sequence ID" value="MBD1372594.1"/>
    <property type="molecule type" value="Genomic_DNA"/>
</dbReference>
<dbReference type="Proteomes" id="UP000661691">
    <property type="component" value="Unassembled WGS sequence"/>
</dbReference>
<dbReference type="RefSeq" id="WP_191142039.1">
    <property type="nucleotide sequence ID" value="NZ_JACXAH010000012.1"/>
</dbReference>
<accession>A0A926NFH9</accession>
<comment type="caution">
    <text evidence="1">The sequence shown here is derived from an EMBL/GenBank/DDBJ whole genome shotgun (WGS) entry which is preliminary data.</text>
</comment>
<protein>
    <recommendedName>
        <fullName evidence="3">Phage tail protein</fullName>
    </recommendedName>
</protein>
<dbReference type="InterPro" id="IPR058640">
    <property type="entry name" value="Phi812_tail_tube"/>
</dbReference>